<dbReference type="Proteomes" id="UP000177870">
    <property type="component" value="Chromosome"/>
</dbReference>
<accession>A0A1D8TSE3</accession>
<evidence type="ECO:0000256" key="1">
    <source>
        <dbReference type="SAM" id="MobiDB-lite"/>
    </source>
</evidence>
<dbReference type="EMBL" id="CP017599">
    <property type="protein sequence ID" value="AOX00473.1"/>
    <property type="molecule type" value="Genomic_DNA"/>
</dbReference>
<dbReference type="KEGG" id="mpro:BJP34_14320"/>
<protein>
    <submittedName>
        <fullName evidence="2">Uncharacterized protein</fullName>
    </submittedName>
</protein>
<sequence>MRYKSLGFRDFGAGTEAVGHATRTEQGLRKRQEARGKRQEGKKNVYLIAMINAIFQSRADLEIY</sequence>
<reference evidence="3" key="1">
    <citation type="submission" date="2016-10" db="EMBL/GenBank/DDBJ databases">
        <title>Comparative genomics uncovers the prolific and rare metabolic potential of the cyanobacterial genus Moorea.</title>
        <authorList>
            <person name="Leao T."/>
            <person name="Castelao G."/>
            <person name="Korobeynikov A."/>
            <person name="Monroe E.A."/>
            <person name="Podell S."/>
            <person name="Glukhov E."/>
            <person name="Allen E."/>
            <person name="Gerwick W.H."/>
            <person name="Gerwick L."/>
        </authorList>
    </citation>
    <scope>NUCLEOTIDE SEQUENCE [LARGE SCALE GENOMIC DNA]</scope>
    <source>
        <strain evidence="3">PAL-8-15-08-1</strain>
    </source>
</reference>
<proteinExistence type="predicted"/>
<evidence type="ECO:0000313" key="3">
    <source>
        <dbReference type="Proteomes" id="UP000177870"/>
    </source>
</evidence>
<feature type="region of interest" description="Disordered" evidence="1">
    <location>
        <begin position="20"/>
        <end position="40"/>
    </location>
</feature>
<dbReference type="AlphaFoldDB" id="A0A1D8TSE3"/>
<name>A0A1D8TSE3_9CYAN</name>
<organism evidence="2 3">
    <name type="scientific">Moorena producens PAL-8-15-08-1</name>
    <dbReference type="NCBI Taxonomy" id="1458985"/>
    <lineage>
        <taxon>Bacteria</taxon>
        <taxon>Bacillati</taxon>
        <taxon>Cyanobacteriota</taxon>
        <taxon>Cyanophyceae</taxon>
        <taxon>Coleofasciculales</taxon>
        <taxon>Coleofasciculaceae</taxon>
        <taxon>Moorena</taxon>
    </lineage>
</organism>
<feature type="compositionally biased region" description="Basic and acidic residues" evidence="1">
    <location>
        <begin position="22"/>
        <end position="40"/>
    </location>
</feature>
<gene>
    <name evidence="2" type="ORF">BJP34_14320</name>
</gene>
<evidence type="ECO:0000313" key="2">
    <source>
        <dbReference type="EMBL" id="AOX00473.1"/>
    </source>
</evidence>